<protein>
    <submittedName>
        <fullName evidence="3">Reverse transcriptase Ty1/copia-type domain-containing protein</fullName>
    </submittedName>
</protein>
<evidence type="ECO:0000313" key="1">
    <source>
        <dbReference type="EMBL" id="VDP14837.1"/>
    </source>
</evidence>
<reference evidence="1 2" key="2">
    <citation type="submission" date="2018-11" db="EMBL/GenBank/DDBJ databases">
        <authorList>
            <consortium name="Pathogen Informatics"/>
        </authorList>
    </citation>
    <scope>NUCLEOTIDE SEQUENCE [LARGE SCALE GENOMIC DNA]</scope>
</reference>
<dbReference type="Proteomes" id="UP000267606">
    <property type="component" value="Unassembled WGS sequence"/>
</dbReference>
<organism evidence="3">
    <name type="scientific">Onchocerca flexuosa</name>
    <dbReference type="NCBI Taxonomy" id="387005"/>
    <lineage>
        <taxon>Eukaryota</taxon>
        <taxon>Metazoa</taxon>
        <taxon>Ecdysozoa</taxon>
        <taxon>Nematoda</taxon>
        <taxon>Chromadorea</taxon>
        <taxon>Rhabditida</taxon>
        <taxon>Spirurina</taxon>
        <taxon>Spiruromorpha</taxon>
        <taxon>Filarioidea</taxon>
        <taxon>Onchocercidae</taxon>
        <taxon>Onchocerca</taxon>
    </lineage>
</organism>
<name>A0A183I297_9BILA</name>
<gene>
    <name evidence="1" type="ORF">OFLC_LOCUS13859</name>
</gene>
<proteinExistence type="predicted"/>
<dbReference type="AlphaFoldDB" id="A0A183I297"/>
<evidence type="ECO:0000313" key="2">
    <source>
        <dbReference type="Proteomes" id="UP000267606"/>
    </source>
</evidence>
<dbReference type="PANTHER" id="PTHR47331">
    <property type="entry name" value="PHD-TYPE DOMAIN-CONTAINING PROTEIN"/>
    <property type="match status" value="1"/>
</dbReference>
<reference evidence="3" key="1">
    <citation type="submission" date="2016-06" db="UniProtKB">
        <authorList>
            <consortium name="WormBaseParasite"/>
        </authorList>
    </citation>
    <scope>IDENTIFICATION</scope>
</reference>
<dbReference type="InterPro" id="IPR043502">
    <property type="entry name" value="DNA/RNA_pol_sf"/>
</dbReference>
<dbReference type="SUPFAM" id="SSF56672">
    <property type="entry name" value="DNA/RNA polymerases"/>
    <property type="match status" value="1"/>
</dbReference>
<dbReference type="WBParaSite" id="OFLC_0001386001-mRNA-1">
    <property type="protein sequence ID" value="OFLC_0001386001-mRNA-1"/>
    <property type="gene ID" value="OFLC_0001386001"/>
</dbReference>
<accession>A0A183I297</accession>
<dbReference type="STRING" id="387005.A0A183I297"/>
<keyword evidence="2" id="KW-1185">Reference proteome</keyword>
<dbReference type="EMBL" id="UZAJ01040436">
    <property type="protein sequence ID" value="VDP14837.1"/>
    <property type="molecule type" value="Genomic_DNA"/>
</dbReference>
<sequence length="250" mass="29509">MSETTKLKEPMRTENRIHPYNFITIRKKQRQNIEGLAGDKRFEQKKKAEQTDTIGESLKEKWETPDVLLGIKMIAELVNFNLVKSKESGWIVMDAEKQKDIVYSWAVEIHNKKVQEYPRTFKYQDAYFKNLAQEGVIEKIDIIHYDSEIFTTKTTEGPSLNECLYRGPVMLSSLVGIILRAKQSRYIIMADVEKAFLQVGLHKEDRYVTRFLWLEDTRKETIPEDIVIYRFKRVLFWNNIFPIFTLTIST</sequence>
<evidence type="ECO:0000313" key="3">
    <source>
        <dbReference type="WBParaSite" id="OFLC_0001386001-mRNA-1"/>
    </source>
</evidence>